<evidence type="ECO:0000259" key="7">
    <source>
        <dbReference type="Pfam" id="PF00108"/>
    </source>
</evidence>
<dbReference type="PANTHER" id="PTHR18919">
    <property type="entry name" value="ACETYL-COA C-ACYLTRANSFERASE"/>
    <property type="match status" value="1"/>
</dbReference>
<dbReference type="EMBL" id="BAABHF010000021">
    <property type="protein sequence ID" value="GAA4496072.1"/>
    <property type="molecule type" value="Genomic_DNA"/>
</dbReference>
<comment type="similarity">
    <text evidence="1 6">Belongs to the thiolase-like superfamily. Thiolase family.</text>
</comment>
<dbReference type="SUPFAM" id="SSF53901">
    <property type="entry name" value="Thiolase-like"/>
    <property type="match status" value="2"/>
</dbReference>
<dbReference type="InterPro" id="IPR016039">
    <property type="entry name" value="Thiolase-like"/>
</dbReference>
<evidence type="ECO:0000256" key="5">
    <source>
        <dbReference type="ARBA" id="ARBA00040529"/>
    </source>
</evidence>
<dbReference type="CDD" id="cd00751">
    <property type="entry name" value="thiolase"/>
    <property type="match status" value="1"/>
</dbReference>
<dbReference type="NCBIfam" id="NF004853">
    <property type="entry name" value="PRK06205.1"/>
    <property type="match status" value="1"/>
</dbReference>
<sequence>MSLRVRIMRDVVVCSPVRTPVGRYGGALRDVGAAELAATVIRALVERTGIEPGEISDVILGHGYPNGESPAIGRVAALDAGLPVEVGGYQIDRRCGSGLQAVINAVMQVGSGASDAIVAGGAESMSGVEYYADDLRWGRPGAEIKFVDRLARARVTAGGRHHPVPGGMLETAENVRARYDIGREEQDELALRSHRRAVAAQEEGRFADEIVPVEVTDRKGTQMIDRDEHPRADTSLERLAGLRTVMKIDGATVTAGNSSGQNDGAAVCLVTTREKADALGLTPQARLVSWAVAGVPPHLMGLGPVPATAEALRRAGLSLDDMDLIELNEAFAAQVLGVLREWKLPDLDRFNVNGSGISLGHPVGATGARILATLLYELRRREARYGLETMCIGGGQGLAAVFERVA</sequence>
<dbReference type="Pfam" id="PF02803">
    <property type="entry name" value="Thiolase_C"/>
    <property type="match status" value="1"/>
</dbReference>
<dbReference type="EC" id="2.3.1.9" evidence="2"/>
<dbReference type="PANTHER" id="PTHR18919:SF107">
    <property type="entry name" value="ACETYL-COA ACETYLTRANSFERASE, CYTOSOLIC"/>
    <property type="match status" value="1"/>
</dbReference>
<keyword evidence="4 6" id="KW-0012">Acyltransferase</keyword>
<dbReference type="Proteomes" id="UP001500503">
    <property type="component" value="Unassembled WGS sequence"/>
</dbReference>
<feature type="domain" description="Thiolase N-terminal" evidence="7">
    <location>
        <begin position="11"/>
        <end position="273"/>
    </location>
</feature>
<dbReference type="NCBIfam" id="TIGR01930">
    <property type="entry name" value="AcCoA-C-Actrans"/>
    <property type="match status" value="1"/>
</dbReference>
<gene>
    <name evidence="9" type="ORF">GCM10023191_037560</name>
</gene>
<evidence type="ECO:0000313" key="9">
    <source>
        <dbReference type="EMBL" id="GAA4496072.1"/>
    </source>
</evidence>
<evidence type="ECO:0000313" key="10">
    <source>
        <dbReference type="Proteomes" id="UP001500503"/>
    </source>
</evidence>
<evidence type="ECO:0000256" key="2">
    <source>
        <dbReference type="ARBA" id="ARBA00012705"/>
    </source>
</evidence>
<organism evidence="9 10">
    <name type="scientific">Actinoallomurus oryzae</name>
    <dbReference type="NCBI Taxonomy" id="502180"/>
    <lineage>
        <taxon>Bacteria</taxon>
        <taxon>Bacillati</taxon>
        <taxon>Actinomycetota</taxon>
        <taxon>Actinomycetes</taxon>
        <taxon>Streptosporangiales</taxon>
        <taxon>Thermomonosporaceae</taxon>
        <taxon>Actinoallomurus</taxon>
    </lineage>
</organism>
<protein>
    <recommendedName>
        <fullName evidence="5">Probable acetyl-CoA acetyltransferase</fullName>
        <ecNumber evidence="2">2.3.1.9</ecNumber>
    </recommendedName>
</protein>
<name>A0ABP8Q1F8_9ACTN</name>
<dbReference type="InterPro" id="IPR020616">
    <property type="entry name" value="Thiolase_N"/>
</dbReference>
<evidence type="ECO:0000256" key="3">
    <source>
        <dbReference type="ARBA" id="ARBA00022679"/>
    </source>
</evidence>
<proteinExistence type="inferred from homology"/>
<keyword evidence="10" id="KW-1185">Reference proteome</keyword>
<keyword evidence="3 6" id="KW-0808">Transferase</keyword>
<evidence type="ECO:0000259" key="8">
    <source>
        <dbReference type="Pfam" id="PF02803"/>
    </source>
</evidence>
<evidence type="ECO:0000256" key="6">
    <source>
        <dbReference type="RuleBase" id="RU003557"/>
    </source>
</evidence>
<dbReference type="PIRSF" id="PIRSF000429">
    <property type="entry name" value="Ac-CoA_Ac_transf"/>
    <property type="match status" value="1"/>
</dbReference>
<dbReference type="InterPro" id="IPR020617">
    <property type="entry name" value="Thiolase_C"/>
</dbReference>
<comment type="caution">
    <text evidence="9">The sequence shown here is derived from an EMBL/GenBank/DDBJ whole genome shotgun (WGS) entry which is preliminary data.</text>
</comment>
<dbReference type="Pfam" id="PF00108">
    <property type="entry name" value="Thiolase_N"/>
    <property type="match status" value="1"/>
</dbReference>
<evidence type="ECO:0000256" key="4">
    <source>
        <dbReference type="ARBA" id="ARBA00023315"/>
    </source>
</evidence>
<reference evidence="10" key="1">
    <citation type="journal article" date="2019" name="Int. J. Syst. Evol. Microbiol.">
        <title>The Global Catalogue of Microorganisms (GCM) 10K type strain sequencing project: providing services to taxonomists for standard genome sequencing and annotation.</title>
        <authorList>
            <consortium name="The Broad Institute Genomics Platform"/>
            <consortium name="The Broad Institute Genome Sequencing Center for Infectious Disease"/>
            <person name="Wu L."/>
            <person name="Ma J."/>
        </authorList>
    </citation>
    <scope>NUCLEOTIDE SEQUENCE [LARGE SCALE GENOMIC DNA]</scope>
    <source>
        <strain evidence="10">JCM 17933</strain>
    </source>
</reference>
<accession>A0ABP8Q1F8</accession>
<dbReference type="InterPro" id="IPR002155">
    <property type="entry name" value="Thiolase"/>
</dbReference>
<feature type="domain" description="Thiolase C-terminal" evidence="8">
    <location>
        <begin position="282"/>
        <end position="404"/>
    </location>
</feature>
<dbReference type="Gene3D" id="3.40.47.10">
    <property type="match status" value="2"/>
</dbReference>
<evidence type="ECO:0000256" key="1">
    <source>
        <dbReference type="ARBA" id="ARBA00010982"/>
    </source>
</evidence>